<evidence type="ECO:0000256" key="1">
    <source>
        <dbReference type="SAM" id="MobiDB-lite"/>
    </source>
</evidence>
<protein>
    <submittedName>
        <fullName evidence="3">Uncharacterized protein</fullName>
    </submittedName>
</protein>
<dbReference type="AlphaFoldDB" id="A0A7X2IJ12"/>
<reference evidence="3 4" key="1">
    <citation type="submission" date="2019-11" db="EMBL/GenBank/DDBJ databases">
        <title>Novel species isolated from a subtropical stream in China.</title>
        <authorList>
            <person name="Lu H."/>
        </authorList>
    </citation>
    <scope>NUCLEOTIDE SEQUENCE [LARGE SCALE GENOMIC DNA]</scope>
    <source>
        <strain evidence="3 4">FT92W</strain>
    </source>
</reference>
<keyword evidence="4" id="KW-1185">Reference proteome</keyword>
<name>A0A7X2IJ12_9BURK</name>
<organism evidence="3 4">
    <name type="scientific">Pseudoduganella rivuli</name>
    <dbReference type="NCBI Taxonomy" id="2666085"/>
    <lineage>
        <taxon>Bacteria</taxon>
        <taxon>Pseudomonadati</taxon>
        <taxon>Pseudomonadota</taxon>
        <taxon>Betaproteobacteria</taxon>
        <taxon>Burkholderiales</taxon>
        <taxon>Oxalobacteraceae</taxon>
        <taxon>Telluria group</taxon>
        <taxon>Pseudoduganella</taxon>
    </lineage>
</organism>
<sequence length="191" mass="20908">MKQILTMLFMLISLGNAVAVSLNGRPTDDSVCDLGTMTTYRLGRITFVDGNTQQIDKIFVRLALRFISKSCRDGQELIMHSDFGTQMDENYFRDVATLLCGAANIKREVLATSEQPHAFQVKCTIVKLRTATAWLTNAESDKSTEAMIAEGAPSRQSGVPPDDKTPTLPKCSERPRFGPFILGVGGGACRD</sequence>
<accession>A0A7X2IJ12</accession>
<keyword evidence="2" id="KW-0732">Signal</keyword>
<gene>
    <name evidence="3" type="ORF">GJ700_02495</name>
</gene>
<proteinExistence type="predicted"/>
<dbReference type="RefSeq" id="WP_154371052.1">
    <property type="nucleotide sequence ID" value="NZ_WKJJ01000001.1"/>
</dbReference>
<feature type="signal peptide" evidence="2">
    <location>
        <begin position="1"/>
        <end position="19"/>
    </location>
</feature>
<comment type="caution">
    <text evidence="3">The sequence shown here is derived from an EMBL/GenBank/DDBJ whole genome shotgun (WGS) entry which is preliminary data.</text>
</comment>
<feature type="compositionally biased region" description="Basic and acidic residues" evidence="1">
    <location>
        <begin position="161"/>
        <end position="174"/>
    </location>
</feature>
<evidence type="ECO:0000313" key="4">
    <source>
        <dbReference type="Proteomes" id="UP000446768"/>
    </source>
</evidence>
<dbReference type="Proteomes" id="UP000446768">
    <property type="component" value="Unassembled WGS sequence"/>
</dbReference>
<feature type="region of interest" description="Disordered" evidence="1">
    <location>
        <begin position="151"/>
        <end position="174"/>
    </location>
</feature>
<dbReference type="EMBL" id="WKJJ01000001">
    <property type="protein sequence ID" value="MRV70588.1"/>
    <property type="molecule type" value="Genomic_DNA"/>
</dbReference>
<feature type="chain" id="PRO_5030998154" evidence="2">
    <location>
        <begin position="20"/>
        <end position="191"/>
    </location>
</feature>
<evidence type="ECO:0000313" key="3">
    <source>
        <dbReference type="EMBL" id="MRV70588.1"/>
    </source>
</evidence>
<evidence type="ECO:0000256" key="2">
    <source>
        <dbReference type="SAM" id="SignalP"/>
    </source>
</evidence>